<accession>A0A0B6VLK7</accession>
<sequence>MKTYDEFLTESYAPGVISDKSGDTHFGLMKNDDGVYFQIGAERFQTSKYSKDAVLKVLQGGGKWKGKMGTKEVGVAIEGNMAYFKIGDEQYILSAKAFKELKAAFK</sequence>
<evidence type="ECO:0000313" key="1">
    <source>
        <dbReference type="EMBL" id="BAQ23112.1"/>
    </source>
</evidence>
<dbReference type="Proteomes" id="UP000225144">
    <property type="component" value="Genome"/>
</dbReference>
<dbReference type="EMBL" id="AP014715">
    <property type="protein sequence ID" value="BAQ23112.1"/>
    <property type="molecule type" value="Genomic_DNA"/>
</dbReference>
<name>A0A0B6VLK7_9CAUD</name>
<protein>
    <submittedName>
        <fullName evidence="1">Uncharacterized protein</fullName>
    </submittedName>
</protein>
<evidence type="ECO:0000313" key="2">
    <source>
        <dbReference type="Proteomes" id="UP000225144"/>
    </source>
</evidence>
<proteinExistence type="predicted"/>
<organism evidence="1 2">
    <name type="scientific">Edwardsiella phage PEi26</name>
    <dbReference type="NCBI Taxonomy" id="1608311"/>
    <lineage>
        <taxon>Viruses</taxon>
        <taxon>Duplodnaviria</taxon>
        <taxon>Heunggongvirae</taxon>
        <taxon>Uroviricota</taxon>
        <taxon>Caudoviricetes</taxon>
        <taxon>Pantevenvirales</taxon>
        <taxon>Straboviridae</taxon>
        <taxon>Tevenvirinae</taxon>
        <taxon>Kanagawavirus</taxon>
        <taxon>Kanagawavirus pei20</taxon>
    </lineage>
</organism>
<reference evidence="1 2" key="1">
    <citation type="submission" date="2015-02" db="EMBL/GenBank/DDBJ databases">
        <title>Complete genome sequences of Edwardsiella bacteriophages, PEi20 and PEi26.</title>
        <authorList>
            <person name="Yasuike M."/>
            <person name="Nishiki I."/>
            <person name="Iwasaki Y."/>
            <person name="Nakamura Y."/>
            <person name="Fujiwara A."/>
            <person name="Hassan E.S."/>
            <person name="Mahmoud M.M."/>
            <person name="Kawato Y."/>
            <person name="Nagai S."/>
            <person name="Kobayashi T."/>
            <person name="Ototake M."/>
            <person name="Nakai T."/>
        </authorList>
    </citation>
    <scope>NUCLEOTIDE SEQUENCE [LARGE SCALE GENOMIC DNA]</scope>
</reference>